<proteinExistence type="predicted"/>
<accession>A0A2P4XJ85</accession>
<protein>
    <submittedName>
        <fullName evidence="1">Uncharacterized protein</fullName>
    </submittedName>
</protein>
<dbReference type="Proteomes" id="UP000237271">
    <property type="component" value="Unassembled WGS sequence"/>
</dbReference>
<dbReference type="EMBL" id="NCKW01010034">
    <property type="protein sequence ID" value="POM65623.1"/>
    <property type="molecule type" value="Genomic_DNA"/>
</dbReference>
<gene>
    <name evidence="1" type="ORF">PHPALM_18632</name>
</gene>
<comment type="caution">
    <text evidence="1">The sequence shown here is derived from an EMBL/GenBank/DDBJ whole genome shotgun (WGS) entry which is preliminary data.</text>
</comment>
<name>A0A2P4XJ85_9STRA</name>
<organism evidence="1 2">
    <name type="scientific">Phytophthora palmivora</name>
    <dbReference type="NCBI Taxonomy" id="4796"/>
    <lineage>
        <taxon>Eukaryota</taxon>
        <taxon>Sar</taxon>
        <taxon>Stramenopiles</taxon>
        <taxon>Oomycota</taxon>
        <taxon>Peronosporomycetes</taxon>
        <taxon>Peronosporales</taxon>
        <taxon>Peronosporaceae</taxon>
        <taxon>Phytophthora</taxon>
    </lineage>
</organism>
<keyword evidence="2" id="KW-1185">Reference proteome</keyword>
<evidence type="ECO:0000313" key="2">
    <source>
        <dbReference type="Proteomes" id="UP000237271"/>
    </source>
</evidence>
<sequence length="69" mass="8222">MARIFSTVKTMKIKRNWDLTVWKFLERLHNPQSKGYSTTSIYNKLDVANHETSRWVYNNIVSRIRHGLA</sequence>
<reference evidence="1 2" key="1">
    <citation type="journal article" date="2017" name="Genome Biol. Evol.">
        <title>Phytophthora megakarya and P. palmivora, closely related causal agents of cacao black pod rot, underwent increases in genome sizes and gene numbers by different mechanisms.</title>
        <authorList>
            <person name="Ali S.S."/>
            <person name="Shao J."/>
            <person name="Lary D.J."/>
            <person name="Kronmiller B."/>
            <person name="Shen D."/>
            <person name="Strem M.D."/>
            <person name="Amoako-Attah I."/>
            <person name="Akrofi A.Y."/>
            <person name="Begoude B.A."/>
            <person name="Ten Hoopen G.M."/>
            <person name="Coulibaly K."/>
            <person name="Kebe B.I."/>
            <person name="Melnick R.L."/>
            <person name="Guiltinan M.J."/>
            <person name="Tyler B.M."/>
            <person name="Meinhardt L.W."/>
            <person name="Bailey B.A."/>
        </authorList>
    </citation>
    <scope>NUCLEOTIDE SEQUENCE [LARGE SCALE GENOMIC DNA]</scope>
    <source>
        <strain evidence="2">sbr112.9</strain>
    </source>
</reference>
<evidence type="ECO:0000313" key="1">
    <source>
        <dbReference type="EMBL" id="POM65623.1"/>
    </source>
</evidence>
<dbReference type="AlphaFoldDB" id="A0A2P4XJ85"/>